<keyword evidence="3" id="KW-0540">Nuclease</keyword>
<reference evidence="6" key="1">
    <citation type="journal article" date="2014" name="Front. Microbiol.">
        <title>High frequency of phylogenetically diverse reductive dehalogenase-homologous genes in deep subseafloor sedimentary metagenomes.</title>
        <authorList>
            <person name="Kawai M."/>
            <person name="Futagami T."/>
            <person name="Toyoda A."/>
            <person name="Takaki Y."/>
            <person name="Nishi S."/>
            <person name="Hori S."/>
            <person name="Arai W."/>
            <person name="Tsubouchi T."/>
            <person name="Morono Y."/>
            <person name="Uchiyama I."/>
            <person name="Ito T."/>
            <person name="Fujiyama A."/>
            <person name="Inagaki F."/>
            <person name="Takami H."/>
        </authorList>
    </citation>
    <scope>NUCLEOTIDE SEQUENCE</scope>
    <source>
        <strain evidence="6">Expedition CK06-06</strain>
    </source>
</reference>
<dbReference type="GO" id="GO:0005737">
    <property type="term" value="C:cytoplasm"/>
    <property type="evidence" value="ECO:0007669"/>
    <property type="project" value="UniProtKB-SubCell"/>
</dbReference>
<dbReference type="GO" id="GO:0016891">
    <property type="term" value="F:RNA endonuclease activity producing 5'-phosphomonoesters, hydrolytic mechanism"/>
    <property type="evidence" value="ECO:0007669"/>
    <property type="project" value="TreeGrafter"/>
</dbReference>
<dbReference type="EMBL" id="BARS01045018">
    <property type="protein sequence ID" value="GAG28928.1"/>
    <property type="molecule type" value="Genomic_DNA"/>
</dbReference>
<protein>
    <recommendedName>
        <fullName evidence="7">Endonuclease V</fullName>
    </recommendedName>
</protein>
<evidence type="ECO:0000256" key="3">
    <source>
        <dbReference type="ARBA" id="ARBA00022722"/>
    </source>
</evidence>
<dbReference type="PANTHER" id="PTHR28511">
    <property type="entry name" value="ENDONUCLEASE V"/>
    <property type="match status" value="1"/>
</dbReference>
<dbReference type="GO" id="GO:0003727">
    <property type="term" value="F:single-stranded RNA binding"/>
    <property type="evidence" value="ECO:0007669"/>
    <property type="project" value="TreeGrafter"/>
</dbReference>
<keyword evidence="2" id="KW-0963">Cytoplasm</keyword>
<keyword evidence="4" id="KW-0255">Endonuclease</keyword>
<accession>X0WWW0</accession>
<comment type="subcellular location">
    <subcellularLocation>
        <location evidence="1">Cytoplasm</location>
    </subcellularLocation>
</comment>
<keyword evidence="5" id="KW-0378">Hydrolase</keyword>
<sequence>GLNSPLTHETVEEAPGSFAEIRDNGEVIGAALRTRAGVKPVYISIGHKVDLSSALSWAMKCCRGYRLPEPTRLAHLAASGRLPNKEPAAEQSRLF</sequence>
<proteinExistence type="predicted"/>
<evidence type="ECO:0000256" key="5">
    <source>
        <dbReference type="ARBA" id="ARBA00022801"/>
    </source>
</evidence>
<dbReference type="AlphaFoldDB" id="X0WWW0"/>
<dbReference type="Gene3D" id="3.30.2170.10">
    <property type="entry name" value="archaeoglobus fulgidus dsm 4304 superfamily"/>
    <property type="match status" value="1"/>
</dbReference>
<dbReference type="InterPro" id="IPR007581">
    <property type="entry name" value="Endonuclease-V"/>
</dbReference>
<organism evidence="6">
    <name type="scientific">marine sediment metagenome</name>
    <dbReference type="NCBI Taxonomy" id="412755"/>
    <lineage>
        <taxon>unclassified sequences</taxon>
        <taxon>metagenomes</taxon>
        <taxon>ecological metagenomes</taxon>
    </lineage>
</organism>
<gene>
    <name evidence="6" type="ORF">S01H1_67933</name>
</gene>
<evidence type="ECO:0000256" key="4">
    <source>
        <dbReference type="ARBA" id="ARBA00022759"/>
    </source>
</evidence>
<evidence type="ECO:0008006" key="7">
    <source>
        <dbReference type="Google" id="ProtNLM"/>
    </source>
</evidence>
<dbReference type="Pfam" id="PF04493">
    <property type="entry name" value="Endonuclease_5"/>
    <property type="match status" value="1"/>
</dbReference>
<dbReference type="GO" id="GO:0043737">
    <property type="term" value="F:deoxyribonuclease V activity"/>
    <property type="evidence" value="ECO:0007669"/>
    <property type="project" value="TreeGrafter"/>
</dbReference>
<dbReference type="PANTHER" id="PTHR28511:SF1">
    <property type="entry name" value="ENDONUCLEASE V"/>
    <property type="match status" value="1"/>
</dbReference>
<evidence type="ECO:0000313" key="6">
    <source>
        <dbReference type="EMBL" id="GAG28928.1"/>
    </source>
</evidence>
<feature type="non-terminal residue" evidence="6">
    <location>
        <position position="1"/>
    </location>
</feature>
<evidence type="ECO:0000256" key="2">
    <source>
        <dbReference type="ARBA" id="ARBA00022490"/>
    </source>
</evidence>
<evidence type="ECO:0000256" key="1">
    <source>
        <dbReference type="ARBA" id="ARBA00004496"/>
    </source>
</evidence>
<dbReference type="GO" id="GO:0006281">
    <property type="term" value="P:DNA repair"/>
    <property type="evidence" value="ECO:0007669"/>
    <property type="project" value="InterPro"/>
</dbReference>
<comment type="caution">
    <text evidence="6">The sequence shown here is derived from an EMBL/GenBank/DDBJ whole genome shotgun (WGS) entry which is preliminary data.</text>
</comment>
<name>X0WWW0_9ZZZZ</name>